<dbReference type="EMBL" id="NXLQ01000044">
    <property type="protein sequence ID" value="RDU61630.1"/>
    <property type="molecule type" value="Genomic_DNA"/>
</dbReference>
<keyword evidence="3" id="KW-1185">Reference proteome</keyword>
<dbReference type="SUPFAM" id="SSF53474">
    <property type="entry name" value="alpha/beta-Hydrolases"/>
    <property type="match status" value="1"/>
</dbReference>
<dbReference type="AlphaFoldDB" id="A0A3D8I8Y6"/>
<proteinExistence type="predicted"/>
<reference evidence="2 3" key="1">
    <citation type="submission" date="2018-04" db="EMBL/GenBank/DDBJ databases">
        <title>Novel Campyloabacter and Helicobacter Species and Strains.</title>
        <authorList>
            <person name="Mannion A.J."/>
            <person name="Shen Z."/>
            <person name="Fox J.G."/>
        </authorList>
    </citation>
    <scope>NUCLEOTIDE SEQUENCE [LARGE SCALE GENOMIC DNA]</scope>
    <source>
        <strain evidence="2 3">MIT 17-337</strain>
    </source>
</reference>
<gene>
    <name evidence="2" type="ORF">CQA53_09865</name>
</gene>
<feature type="compositionally biased region" description="Low complexity" evidence="1">
    <location>
        <begin position="363"/>
        <end position="382"/>
    </location>
</feature>
<evidence type="ECO:0000256" key="1">
    <source>
        <dbReference type="SAM" id="MobiDB-lite"/>
    </source>
</evidence>
<comment type="caution">
    <text evidence="2">The sequence shown here is derived from an EMBL/GenBank/DDBJ whole genome shotgun (WGS) entry which is preliminary data.</text>
</comment>
<dbReference type="InterPro" id="IPR029058">
    <property type="entry name" value="AB_hydrolase_fold"/>
</dbReference>
<accession>A0A3D8I8Y6</accession>
<organism evidence="2 3">
    <name type="scientific">Helicobacter didelphidarum</name>
    <dbReference type="NCBI Taxonomy" id="2040648"/>
    <lineage>
        <taxon>Bacteria</taxon>
        <taxon>Pseudomonadati</taxon>
        <taxon>Campylobacterota</taxon>
        <taxon>Epsilonproteobacteria</taxon>
        <taxon>Campylobacterales</taxon>
        <taxon>Helicobacteraceae</taxon>
        <taxon>Helicobacter</taxon>
    </lineage>
</organism>
<feature type="non-terminal residue" evidence="2">
    <location>
        <position position="1"/>
    </location>
</feature>
<evidence type="ECO:0000313" key="3">
    <source>
        <dbReference type="Proteomes" id="UP000256379"/>
    </source>
</evidence>
<name>A0A3D8I8Y6_9HELI</name>
<evidence type="ECO:0000313" key="2">
    <source>
        <dbReference type="EMBL" id="RDU61630.1"/>
    </source>
</evidence>
<dbReference type="Proteomes" id="UP000256379">
    <property type="component" value="Unassembled WGS sequence"/>
</dbReference>
<sequence>DSLGQELSSQSLESKLILTGHSLGGHLAQVFVLLYADNVKELYTYNAPGISHNIVSAYFLRMVACICRLFVSNEKKLFNPNGFTRKVIDKVANAIDKATNKDEAQSQGAGKFIEELKVVKDKQDFKQLTDNIKKLIQADKTNTFQYLGLKEIHHIESNNTPDNIRAYHEAPISKLNIKLGIPKSQEYTDTTILHTLMVSETGMDSHYLDCIIKALYMYDYILSYGDNNAKIQNQTISEALRLLNTFTQTQSILIQLCTKLSGKKINYLDYLNQQIKSILAKDNQKSNDKDIENAYENKDSIEAITNYKSYIFPKIIDENDIENIMMKLDSNSSIALLYALYQCQFYILVDSNGNEIISNPQAQSSIQTKQSHSTSQSQSNPTTKTDIIKLLGYKSNFVNAVCLEQNKENLKDYIEIRKQVYKSVYTLRYQKWHYPYEEVYIDDKYDIQENTKLPFLIFSKRHKLLESIDEAIIIRKESYDKKIQNEKDIVKLELDEIFYKNGDKITIFAKDGTCLNAKENEKALGLVSDNSPAQIYLGNLKIQGGDEDPNNAGWFYGKKGEVYTTDARGNIAIYHNNICMRLDNCYHEAYDV</sequence>
<dbReference type="Gene3D" id="3.40.50.1820">
    <property type="entry name" value="alpha/beta hydrolase"/>
    <property type="match status" value="1"/>
</dbReference>
<protein>
    <recommendedName>
        <fullName evidence="4">Fungal lipase-like domain-containing protein</fullName>
    </recommendedName>
</protein>
<evidence type="ECO:0008006" key="4">
    <source>
        <dbReference type="Google" id="ProtNLM"/>
    </source>
</evidence>
<feature type="region of interest" description="Disordered" evidence="1">
    <location>
        <begin position="362"/>
        <end position="382"/>
    </location>
</feature>